<evidence type="ECO:0008006" key="2">
    <source>
        <dbReference type="Google" id="ProtNLM"/>
    </source>
</evidence>
<accession>A0A382JVP9</accession>
<gene>
    <name evidence="1" type="ORF">METZ01_LOCUS268812</name>
</gene>
<dbReference type="SUPFAM" id="SSF53474">
    <property type="entry name" value="alpha/beta-Hydrolases"/>
    <property type="match status" value="1"/>
</dbReference>
<evidence type="ECO:0000313" key="1">
    <source>
        <dbReference type="EMBL" id="SVC15958.1"/>
    </source>
</evidence>
<feature type="non-terminal residue" evidence="1">
    <location>
        <position position="1"/>
    </location>
</feature>
<dbReference type="InterPro" id="IPR029058">
    <property type="entry name" value="AB_hydrolase_fold"/>
</dbReference>
<protein>
    <recommendedName>
        <fullName evidence="2">Serine aminopeptidase S33 domain-containing protein</fullName>
    </recommendedName>
</protein>
<name>A0A382JVP9_9ZZZZ</name>
<reference evidence="1" key="1">
    <citation type="submission" date="2018-05" db="EMBL/GenBank/DDBJ databases">
        <authorList>
            <person name="Lanie J.A."/>
            <person name="Ng W.-L."/>
            <person name="Kazmierczak K.M."/>
            <person name="Andrzejewski T.M."/>
            <person name="Davidsen T.M."/>
            <person name="Wayne K.J."/>
            <person name="Tettelin H."/>
            <person name="Glass J.I."/>
            <person name="Rusch D."/>
            <person name="Podicherti R."/>
            <person name="Tsui H.-C.T."/>
            <person name="Winkler M.E."/>
        </authorList>
    </citation>
    <scope>NUCLEOTIDE SEQUENCE</scope>
</reference>
<dbReference type="EMBL" id="UINC01076621">
    <property type="protein sequence ID" value="SVC15958.1"/>
    <property type="molecule type" value="Genomic_DNA"/>
</dbReference>
<organism evidence="1">
    <name type="scientific">marine metagenome</name>
    <dbReference type="NCBI Taxonomy" id="408172"/>
    <lineage>
        <taxon>unclassified sequences</taxon>
        <taxon>metagenomes</taxon>
        <taxon>ecological metagenomes</taxon>
    </lineage>
</organism>
<dbReference type="Gene3D" id="3.40.50.1820">
    <property type="entry name" value="alpha/beta hydrolase"/>
    <property type="match status" value="1"/>
</dbReference>
<dbReference type="AlphaFoldDB" id="A0A382JVP9"/>
<sequence>PWPRFFVSLLVGNVRSWDAKNEAHSHAWTNHYPTGVGVSMVGLTRKVLTNAFEHLRIPCLTLYSPRDTVVHPRKIETIFDRLGSSPKRLLAILDSEDPGQHVITGDILSPSTNERVIHQMLKFLKNLG</sequence>
<proteinExistence type="predicted"/>